<proteinExistence type="predicted"/>
<evidence type="ECO:0000313" key="1">
    <source>
        <dbReference type="EMBL" id="KAK5984903.1"/>
    </source>
</evidence>
<dbReference type="AlphaFoldDB" id="A0AAN8IV69"/>
<keyword evidence="2" id="KW-1185">Reference proteome</keyword>
<gene>
    <name evidence="1" type="ORF">GCK32_020484</name>
</gene>
<reference evidence="1 2" key="1">
    <citation type="submission" date="2019-10" db="EMBL/GenBank/DDBJ databases">
        <title>Assembly and Annotation for the nematode Trichostrongylus colubriformis.</title>
        <authorList>
            <person name="Martin J."/>
        </authorList>
    </citation>
    <scope>NUCLEOTIDE SEQUENCE [LARGE SCALE GENOMIC DNA]</scope>
    <source>
        <strain evidence="1">G859</strain>
        <tissue evidence="1">Whole worm</tissue>
    </source>
</reference>
<accession>A0AAN8IV69</accession>
<evidence type="ECO:0000313" key="2">
    <source>
        <dbReference type="Proteomes" id="UP001331761"/>
    </source>
</evidence>
<feature type="non-terminal residue" evidence="1">
    <location>
        <position position="1"/>
    </location>
</feature>
<protein>
    <submittedName>
        <fullName evidence="1">Uncharacterized protein</fullName>
    </submittedName>
</protein>
<dbReference type="Proteomes" id="UP001331761">
    <property type="component" value="Unassembled WGS sequence"/>
</dbReference>
<organism evidence="1 2">
    <name type="scientific">Trichostrongylus colubriformis</name>
    <name type="common">Black scour worm</name>
    <dbReference type="NCBI Taxonomy" id="6319"/>
    <lineage>
        <taxon>Eukaryota</taxon>
        <taxon>Metazoa</taxon>
        <taxon>Ecdysozoa</taxon>
        <taxon>Nematoda</taxon>
        <taxon>Chromadorea</taxon>
        <taxon>Rhabditida</taxon>
        <taxon>Rhabditina</taxon>
        <taxon>Rhabditomorpha</taxon>
        <taxon>Strongyloidea</taxon>
        <taxon>Trichostrongylidae</taxon>
        <taxon>Trichostrongylus</taxon>
    </lineage>
</organism>
<dbReference type="EMBL" id="WIXE01002336">
    <property type="protein sequence ID" value="KAK5984903.1"/>
    <property type="molecule type" value="Genomic_DNA"/>
</dbReference>
<name>A0AAN8IV69_TRICO</name>
<comment type="caution">
    <text evidence="1">The sequence shown here is derived from an EMBL/GenBank/DDBJ whole genome shotgun (WGS) entry which is preliminary data.</text>
</comment>
<sequence length="171" mass="19251">QYAIPGSREERVPRSVTTNGFCVDDLFVAAMYAVSHSVLLSFSSTEERRALLTERYPTFFALAIATADAKTGAIIQPALPHHVELNSEEFRLSICVLLCKMGSAISSLAFTPPLLPIYTHWLRIHCTLFSRPSRATEILQLINDIWLNRYPQFDHLLSTPPITLIDQVFSM</sequence>